<dbReference type="SUPFAM" id="SSF49265">
    <property type="entry name" value="Fibronectin type III"/>
    <property type="match status" value="2"/>
</dbReference>
<organism evidence="2 3">
    <name type="scientific">Paenibacillus apii</name>
    <dbReference type="NCBI Taxonomy" id="1850370"/>
    <lineage>
        <taxon>Bacteria</taxon>
        <taxon>Bacillati</taxon>
        <taxon>Bacillota</taxon>
        <taxon>Bacilli</taxon>
        <taxon>Bacillales</taxon>
        <taxon>Paenibacillaceae</taxon>
        <taxon>Paenibacillus</taxon>
    </lineage>
</organism>
<dbReference type="InterPro" id="IPR035986">
    <property type="entry name" value="PKD_dom_sf"/>
</dbReference>
<dbReference type="InterPro" id="IPR013783">
    <property type="entry name" value="Ig-like_fold"/>
</dbReference>
<dbReference type="Gene3D" id="2.60.40.10">
    <property type="entry name" value="Immunoglobulins"/>
    <property type="match status" value="3"/>
</dbReference>
<dbReference type="RefSeq" id="WP_165097226.1">
    <property type="nucleotide sequence ID" value="NZ_JAAKGU010000003.1"/>
</dbReference>
<evidence type="ECO:0000313" key="2">
    <source>
        <dbReference type="EMBL" id="NGM82633.1"/>
    </source>
</evidence>
<dbReference type="InterPro" id="IPR036116">
    <property type="entry name" value="FN3_sf"/>
</dbReference>
<evidence type="ECO:0000256" key="1">
    <source>
        <dbReference type="SAM" id="SignalP"/>
    </source>
</evidence>
<evidence type="ECO:0008006" key="4">
    <source>
        <dbReference type="Google" id="ProtNLM"/>
    </source>
</evidence>
<dbReference type="SUPFAM" id="SSF49299">
    <property type="entry name" value="PKD domain"/>
    <property type="match status" value="2"/>
</dbReference>
<reference evidence="2 3" key="1">
    <citation type="submission" date="2020-02" db="EMBL/GenBank/DDBJ databases">
        <authorList>
            <person name="Gao J."/>
            <person name="Sun J."/>
        </authorList>
    </citation>
    <scope>NUCLEOTIDE SEQUENCE [LARGE SCALE GENOMIC DNA]</scope>
    <source>
        <strain evidence="2 3">7124</strain>
    </source>
</reference>
<name>A0A6M1PL85_9BACL</name>
<dbReference type="EMBL" id="JAAKGU010000003">
    <property type="protein sequence ID" value="NGM82633.1"/>
    <property type="molecule type" value="Genomic_DNA"/>
</dbReference>
<keyword evidence="1" id="KW-0732">Signal</keyword>
<feature type="chain" id="PRO_5038378209" description="PKD domain-containing protein" evidence="1">
    <location>
        <begin position="20"/>
        <end position="1290"/>
    </location>
</feature>
<accession>A0A6M1PL85</accession>
<protein>
    <recommendedName>
        <fullName evidence="4">PKD domain-containing protein</fullName>
    </recommendedName>
</protein>
<dbReference type="Pfam" id="PF25788">
    <property type="entry name" value="Ig_Rha78A_N"/>
    <property type="match status" value="1"/>
</dbReference>
<comment type="caution">
    <text evidence="2">The sequence shown here is derived from an EMBL/GenBank/DDBJ whole genome shotgun (WGS) entry which is preliminary data.</text>
</comment>
<keyword evidence="3" id="KW-1185">Reference proteome</keyword>
<feature type="signal peptide" evidence="1">
    <location>
        <begin position="1"/>
        <end position="19"/>
    </location>
</feature>
<sequence>MKRILKILLIVLVLSSVFQGPWKSDVAEAAGEVITYDTIYVPATHITGSRPASYPGDPNWFQSTMDIDLPAYTMDVSYNQVTGALNVTLSNFFLPTKWVINRQELSEWPVNPSFDRWRNFYRNENSVGGYVKDIDGNSIPITYHVSSLSSFDPDNPDYRTSFVDKTGSTFLPWIKERHWLSEYSYTDEIKDLPLSFTTYISPGLKLSGIYFYQDFTESYNVVDRWEELYSMKSYHEYTVSDSRVFTLTNNKAPSLTLTSASGQTIMNETGFSNYNLEGYVQDPDNDTLNVIAEIPNVFYKKISLSSTASPKTFSIPIDAITDGLSPGTYTINVKAVDPLNKKAEASSSITVTKRLKNKAFFLINEPVSISGTYSDYESDLKYAERYKYEQDPNLFDNPMGLISDNGLWRNSKYTSFPYTGAYVASFQNRDNPLDDYRFDEFRKWSRDNLSSMTFLVHRKPIALFTAKLINGNVTLADKSYDLDHITAPSKGIYAWEWQYKKTSDEVWTDGQLSSLPSSDQYDIRLRVRDIDGPDGIGVWSDWYQVTVGSPSNLPPVALFTVTPNYVSHRSSTTIVDQSFDPDNDNLDTYEWRVIKDGWQQVWYHSGGPTTPPNIASFGTGNYEVTLKVHDNRGLWSNPYSQSVQVVNSPPVASFTMPTELYRDSVVAMTNTTPDPDADGEALIYGWNGRINGGNYYYAGGNRNQNINIRSLITQMGLTEKQAVSDGWEMRLSAFDGVLGSNATRLFTVLNHIPSAAITGSDTAFQYNTYTYTSADEDGDPSDVSSLQYYWRITDSDGGKEMLRTQNVQITYDKPGVYTLEHWVVDQIGDKSNIATLKVAVAENLAPSMTLTTPAGTRDNPSIIDAEQEGDPLIKWTYADPENDEQEKYRLEFYTKDGLLAKSVENTDGSGNTRQYKMPDNSLERFLFYTVQGRAFSKNNWSEISNEKAFIIDNPPVPGFTLITDTGKDAVLTPIYRTDVLQITSTAHDDDQPKGDTLTYKYYLKPSGGTEGLISASDSFTKQFTTNDTFTIRQVVTDSLGLWREVSHSFIVKNRAPVVNLTYPTSDTAVKPTISSTMTPIIKWSYTDDDNDEQQRYRVRILDAATGNLVVQSGDQASSQKQWTVPAGTLVENQKYAAEVEAFDGFDWSAASPRKYFMVNLLSVKGGVKHTAEWNNNRQNYNLKMSGDPESPRAYNVFWAGEKFMLQADATGLPDTIDVNMDGGFTAQLHPADSDKTFWTGELYDSSFEKLPNGPVTFTFTAKNEYNTKIDKVTVIISENWSEYFRSHRVK</sequence>
<proteinExistence type="predicted"/>
<gene>
    <name evidence="2" type="ORF">G5B47_09400</name>
</gene>
<evidence type="ECO:0000313" key="3">
    <source>
        <dbReference type="Proteomes" id="UP000480151"/>
    </source>
</evidence>
<dbReference type="Proteomes" id="UP000480151">
    <property type="component" value="Unassembled WGS sequence"/>
</dbReference>